<dbReference type="KEGG" id="tps:THAPSDRAFT_9604"/>
<proteinExistence type="predicted"/>
<dbReference type="RefSeq" id="XP_002293636.1">
    <property type="nucleotide sequence ID" value="XM_002293600.1"/>
</dbReference>
<accession>B8CBT3</accession>
<protein>
    <submittedName>
        <fullName evidence="1">Uncharacterized protein</fullName>
    </submittedName>
</protein>
<evidence type="ECO:0000313" key="2">
    <source>
        <dbReference type="Proteomes" id="UP000001449"/>
    </source>
</evidence>
<dbReference type="PaxDb" id="35128-Thaps9604"/>
<keyword evidence="2" id="KW-1185">Reference proteome</keyword>
<dbReference type="Proteomes" id="UP000001449">
    <property type="component" value="Chromosome 13"/>
</dbReference>
<dbReference type="GeneID" id="7450515"/>
<sequence>MVHMILYEDETLTTPTEAGFDASCTIAGDFLTICDYYLTVKDYGVVSHFGGLVHSIADPNYPDLFAIGDYVFSGGGTIQAGIIGTVFTMFKQGVTQHNICVQGSVPLDDETQSPYSF</sequence>
<reference evidence="1 2" key="2">
    <citation type="journal article" date="2008" name="Nature">
        <title>The Phaeodactylum genome reveals the evolutionary history of diatom genomes.</title>
        <authorList>
            <person name="Bowler C."/>
            <person name="Allen A.E."/>
            <person name="Badger J.H."/>
            <person name="Grimwood J."/>
            <person name="Jabbari K."/>
            <person name="Kuo A."/>
            <person name="Maheswari U."/>
            <person name="Martens C."/>
            <person name="Maumus F."/>
            <person name="Otillar R.P."/>
            <person name="Rayko E."/>
            <person name="Salamov A."/>
            <person name="Vandepoele K."/>
            <person name="Beszteri B."/>
            <person name="Gruber A."/>
            <person name="Heijde M."/>
            <person name="Katinka M."/>
            <person name="Mock T."/>
            <person name="Valentin K."/>
            <person name="Verret F."/>
            <person name="Berges J.A."/>
            <person name="Brownlee C."/>
            <person name="Cadoret J.P."/>
            <person name="Chiovitti A."/>
            <person name="Choi C.J."/>
            <person name="Coesel S."/>
            <person name="De Martino A."/>
            <person name="Detter J.C."/>
            <person name="Durkin C."/>
            <person name="Falciatore A."/>
            <person name="Fournet J."/>
            <person name="Haruta M."/>
            <person name="Huysman M.J."/>
            <person name="Jenkins B.D."/>
            <person name="Jiroutova K."/>
            <person name="Jorgensen R.E."/>
            <person name="Joubert Y."/>
            <person name="Kaplan A."/>
            <person name="Kroger N."/>
            <person name="Kroth P.G."/>
            <person name="La Roche J."/>
            <person name="Lindquist E."/>
            <person name="Lommer M."/>
            <person name="Martin-Jezequel V."/>
            <person name="Lopez P.J."/>
            <person name="Lucas S."/>
            <person name="Mangogna M."/>
            <person name="McGinnis K."/>
            <person name="Medlin L.K."/>
            <person name="Montsant A."/>
            <person name="Oudot-Le Secq M.P."/>
            <person name="Napoli C."/>
            <person name="Obornik M."/>
            <person name="Parker M.S."/>
            <person name="Petit J.L."/>
            <person name="Porcel B.M."/>
            <person name="Poulsen N."/>
            <person name="Robison M."/>
            <person name="Rychlewski L."/>
            <person name="Rynearson T.A."/>
            <person name="Schmutz J."/>
            <person name="Shapiro H."/>
            <person name="Siaut M."/>
            <person name="Stanley M."/>
            <person name="Sussman M.R."/>
            <person name="Taylor A.R."/>
            <person name="Vardi A."/>
            <person name="von Dassow P."/>
            <person name="Vyverman W."/>
            <person name="Willis A."/>
            <person name="Wyrwicz L.S."/>
            <person name="Rokhsar D.S."/>
            <person name="Weissenbach J."/>
            <person name="Armbrust E.V."/>
            <person name="Green B.R."/>
            <person name="Van de Peer Y."/>
            <person name="Grigoriev I.V."/>
        </authorList>
    </citation>
    <scope>NUCLEOTIDE SEQUENCE [LARGE SCALE GENOMIC DNA]</scope>
    <source>
        <strain evidence="1 2">CCMP1335</strain>
    </source>
</reference>
<reference evidence="1 2" key="1">
    <citation type="journal article" date="2004" name="Science">
        <title>The genome of the diatom Thalassiosira pseudonana: ecology, evolution, and metabolism.</title>
        <authorList>
            <person name="Armbrust E.V."/>
            <person name="Berges J.A."/>
            <person name="Bowler C."/>
            <person name="Green B.R."/>
            <person name="Martinez D."/>
            <person name="Putnam N.H."/>
            <person name="Zhou S."/>
            <person name="Allen A.E."/>
            <person name="Apt K.E."/>
            <person name="Bechner M."/>
            <person name="Brzezinski M.A."/>
            <person name="Chaal B.K."/>
            <person name="Chiovitti A."/>
            <person name="Davis A.K."/>
            <person name="Demarest M.S."/>
            <person name="Detter J.C."/>
            <person name="Glavina T."/>
            <person name="Goodstein D."/>
            <person name="Hadi M.Z."/>
            <person name="Hellsten U."/>
            <person name="Hildebrand M."/>
            <person name="Jenkins B.D."/>
            <person name="Jurka J."/>
            <person name="Kapitonov V.V."/>
            <person name="Kroger N."/>
            <person name="Lau W.W."/>
            <person name="Lane T.W."/>
            <person name="Larimer F.W."/>
            <person name="Lippmeier J.C."/>
            <person name="Lucas S."/>
            <person name="Medina M."/>
            <person name="Montsant A."/>
            <person name="Obornik M."/>
            <person name="Parker M.S."/>
            <person name="Palenik B."/>
            <person name="Pazour G.J."/>
            <person name="Richardson P.M."/>
            <person name="Rynearson T.A."/>
            <person name="Saito M.A."/>
            <person name="Schwartz D.C."/>
            <person name="Thamatrakoln K."/>
            <person name="Valentin K."/>
            <person name="Vardi A."/>
            <person name="Wilkerson F.P."/>
            <person name="Rokhsar D.S."/>
        </authorList>
    </citation>
    <scope>NUCLEOTIDE SEQUENCE [LARGE SCALE GENOMIC DNA]</scope>
    <source>
        <strain evidence="1 2">CCMP1335</strain>
    </source>
</reference>
<dbReference type="HOGENOM" id="CLU_2089706_0_0_1"/>
<dbReference type="AlphaFoldDB" id="B8CBT3"/>
<dbReference type="EMBL" id="CM000648">
    <property type="protein sequence ID" value="EED89372.1"/>
    <property type="molecule type" value="Genomic_DNA"/>
</dbReference>
<gene>
    <name evidence="1" type="ORF">THAPSDRAFT_9604</name>
</gene>
<name>B8CBT3_THAPS</name>
<dbReference type="InParanoid" id="B8CBT3"/>
<evidence type="ECO:0000313" key="1">
    <source>
        <dbReference type="EMBL" id="EED89372.1"/>
    </source>
</evidence>
<organism evidence="1 2">
    <name type="scientific">Thalassiosira pseudonana</name>
    <name type="common">Marine diatom</name>
    <name type="synonym">Cyclotella nana</name>
    <dbReference type="NCBI Taxonomy" id="35128"/>
    <lineage>
        <taxon>Eukaryota</taxon>
        <taxon>Sar</taxon>
        <taxon>Stramenopiles</taxon>
        <taxon>Ochrophyta</taxon>
        <taxon>Bacillariophyta</taxon>
        <taxon>Coscinodiscophyceae</taxon>
        <taxon>Thalassiosirophycidae</taxon>
        <taxon>Thalassiosirales</taxon>
        <taxon>Thalassiosiraceae</taxon>
        <taxon>Thalassiosira</taxon>
    </lineage>
</organism>